<name>A0AA42CWR6_9GAMM</name>
<dbReference type="InterPro" id="IPR002645">
    <property type="entry name" value="STAS_dom"/>
</dbReference>
<proteinExistence type="predicted"/>
<keyword evidence="8" id="KW-1185">Reference proteome</keyword>
<evidence type="ECO:0000259" key="6">
    <source>
        <dbReference type="PROSITE" id="PS50801"/>
    </source>
</evidence>
<feature type="transmembrane region" description="Helical" evidence="5">
    <location>
        <begin position="142"/>
        <end position="166"/>
    </location>
</feature>
<dbReference type="InterPro" id="IPR036513">
    <property type="entry name" value="STAS_dom_sf"/>
</dbReference>
<dbReference type="CDD" id="cd07042">
    <property type="entry name" value="STAS_SulP_like_sulfate_transporter"/>
    <property type="match status" value="1"/>
</dbReference>
<evidence type="ECO:0000256" key="3">
    <source>
        <dbReference type="ARBA" id="ARBA00022989"/>
    </source>
</evidence>
<accession>A0AA42CWR6</accession>
<feature type="transmembrane region" description="Helical" evidence="5">
    <location>
        <begin position="378"/>
        <end position="397"/>
    </location>
</feature>
<dbReference type="PROSITE" id="PS50801">
    <property type="entry name" value="STAS"/>
    <property type="match status" value="1"/>
</dbReference>
<feature type="transmembrane region" description="Helical" evidence="5">
    <location>
        <begin position="83"/>
        <end position="102"/>
    </location>
</feature>
<dbReference type="Pfam" id="PF01740">
    <property type="entry name" value="STAS"/>
    <property type="match status" value="1"/>
</dbReference>
<dbReference type="Proteomes" id="UP001165678">
    <property type="component" value="Unassembled WGS sequence"/>
</dbReference>
<dbReference type="NCBIfam" id="TIGR00815">
    <property type="entry name" value="sulP"/>
    <property type="match status" value="1"/>
</dbReference>
<keyword evidence="2 5" id="KW-0812">Transmembrane</keyword>
<dbReference type="RefSeq" id="WP_250936320.1">
    <property type="nucleotide sequence ID" value="NZ_JAMLJK010000001.1"/>
</dbReference>
<dbReference type="Pfam" id="PF00916">
    <property type="entry name" value="Sulfate_transp"/>
    <property type="match status" value="1"/>
</dbReference>
<evidence type="ECO:0000313" key="7">
    <source>
        <dbReference type="EMBL" id="MCX2522980.1"/>
    </source>
</evidence>
<dbReference type="GO" id="GO:0055085">
    <property type="term" value="P:transmembrane transport"/>
    <property type="evidence" value="ECO:0007669"/>
    <property type="project" value="InterPro"/>
</dbReference>
<keyword evidence="4 5" id="KW-0472">Membrane</keyword>
<feature type="transmembrane region" description="Helical" evidence="5">
    <location>
        <begin position="59"/>
        <end position="76"/>
    </location>
</feature>
<evidence type="ECO:0000256" key="4">
    <source>
        <dbReference type="ARBA" id="ARBA00023136"/>
    </source>
</evidence>
<keyword evidence="3 5" id="KW-1133">Transmembrane helix</keyword>
<feature type="transmembrane region" description="Helical" evidence="5">
    <location>
        <begin position="278"/>
        <end position="302"/>
    </location>
</feature>
<evidence type="ECO:0000256" key="5">
    <source>
        <dbReference type="SAM" id="Phobius"/>
    </source>
</evidence>
<dbReference type="InterPro" id="IPR011547">
    <property type="entry name" value="SLC26A/SulP_dom"/>
</dbReference>
<feature type="transmembrane region" description="Helical" evidence="5">
    <location>
        <begin position="34"/>
        <end position="53"/>
    </location>
</feature>
<reference evidence="7" key="1">
    <citation type="submission" date="2022-11" db="EMBL/GenBank/DDBJ databases">
        <title>Larsenimonas rhizosphaerae sp. nov., isolated from a tidal mudflat.</title>
        <authorList>
            <person name="Lee S.D."/>
            <person name="Kim I.S."/>
        </authorList>
    </citation>
    <scope>NUCLEOTIDE SEQUENCE</scope>
    <source>
        <strain evidence="7">GH2-1</strain>
    </source>
</reference>
<evidence type="ECO:0000256" key="1">
    <source>
        <dbReference type="ARBA" id="ARBA00004141"/>
    </source>
</evidence>
<dbReference type="GO" id="GO:0016020">
    <property type="term" value="C:membrane"/>
    <property type="evidence" value="ECO:0007669"/>
    <property type="project" value="UniProtKB-SubCell"/>
</dbReference>
<evidence type="ECO:0000313" key="8">
    <source>
        <dbReference type="Proteomes" id="UP001165678"/>
    </source>
</evidence>
<dbReference type="EMBL" id="JAPIVE010000001">
    <property type="protein sequence ID" value="MCX2522980.1"/>
    <property type="molecule type" value="Genomic_DNA"/>
</dbReference>
<protein>
    <submittedName>
        <fullName evidence="7">Sulfate permease</fullName>
    </submittedName>
</protein>
<feature type="transmembrane region" description="Helical" evidence="5">
    <location>
        <begin position="186"/>
        <end position="204"/>
    </location>
</feature>
<feature type="transmembrane region" description="Helical" evidence="5">
    <location>
        <begin position="417"/>
        <end position="439"/>
    </location>
</feature>
<organism evidence="7 8">
    <name type="scientific">Larsenimonas rhizosphaerae</name>
    <dbReference type="NCBI Taxonomy" id="2944682"/>
    <lineage>
        <taxon>Bacteria</taxon>
        <taxon>Pseudomonadati</taxon>
        <taxon>Pseudomonadota</taxon>
        <taxon>Gammaproteobacteria</taxon>
        <taxon>Oceanospirillales</taxon>
        <taxon>Halomonadaceae</taxon>
        <taxon>Larsenimonas</taxon>
    </lineage>
</organism>
<dbReference type="SUPFAM" id="SSF52091">
    <property type="entry name" value="SpoIIaa-like"/>
    <property type="match status" value="1"/>
</dbReference>
<feature type="transmembrane region" description="Helical" evidence="5">
    <location>
        <begin position="108"/>
        <end position="130"/>
    </location>
</feature>
<feature type="transmembrane region" description="Helical" evidence="5">
    <location>
        <begin position="352"/>
        <end position="371"/>
    </location>
</feature>
<dbReference type="PANTHER" id="PTHR11814">
    <property type="entry name" value="SULFATE TRANSPORTER"/>
    <property type="match status" value="1"/>
</dbReference>
<gene>
    <name evidence="7" type="primary">sulP</name>
    <name evidence="7" type="ORF">OQ287_01870</name>
</gene>
<feature type="transmembrane region" description="Helical" evidence="5">
    <location>
        <begin position="314"/>
        <end position="332"/>
    </location>
</feature>
<sequence length="596" mass="63071">MRIDGQAIRQWGRQLFPIASWLPRYRVHTLGHDTLAALIVTLMLIPQALAYALLAGVPAVIGLYASLLPLVVYTLFGSSTTLSVGPMAVVSLMTATAAAQVAGPGSNAYLPVVISLAALSGIILTVMGLCRLGFLANFLSHPVIAGFISASALIIASSQLPSLLGLPDADGSLARRLMALISHPDTVNLPTLVLGISAALVMWLGKHYLAHGLSRLGCSPGLARFVVRMVPIMTIAVVTAITWGGGLASDGVQVVGSVTSGLPSLVWPDMSSGRWQQLGVSALLISVVGFVESMSVAQALATRRRERLDPNQELVGLGMANMGAAVCGSFPVAGSLSRSAVNHDAGAATPAAGLFAAGGVALASVTLTPVIAHLPTTVLAAVIIVSVMSLLDWATLVRAWRYSRGDAAAMLATFFMTLWQGVETGLITGAALSLMLYLYRTSRPHCAILGRVPGTEHFRNIDRFDEVETDQEVLILRIDESLYFANARFLEETIDTLCVRFPGLRHLVLACQAINLIDASALDSLEEINARLKDAGIAFHLAEVKGPVMDRLRDTQLLSALGGQVHLSVYHAWDELHGAGREPRDSLVSVHAQTGW</sequence>
<dbReference type="AlphaFoldDB" id="A0AA42CWR6"/>
<evidence type="ECO:0000256" key="2">
    <source>
        <dbReference type="ARBA" id="ARBA00022692"/>
    </source>
</evidence>
<dbReference type="Gene3D" id="3.30.750.24">
    <property type="entry name" value="STAS domain"/>
    <property type="match status" value="1"/>
</dbReference>
<feature type="transmembrane region" description="Helical" evidence="5">
    <location>
        <begin position="225"/>
        <end position="245"/>
    </location>
</feature>
<comment type="subcellular location">
    <subcellularLocation>
        <location evidence="1">Membrane</location>
        <topology evidence="1">Multi-pass membrane protein</topology>
    </subcellularLocation>
</comment>
<dbReference type="InterPro" id="IPR001902">
    <property type="entry name" value="SLC26A/SulP_fam"/>
</dbReference>
<feature type="domain" description="STAS" evidence="6">
    <location>
        <begin position="463"/>
        <end position="583"/>
    </location>
</feature>
<comment type="caution">
    <text evidence="7">The sequence shown here is derived from an EMBL/GenBank/DDBJ whole genome shotgun (WGS) entry which is preliminary data.</text>
</comment>